<keyword evidence="3" id="KW-1185">Reference proteome</keyword>
<feature type="compositionally biased region" description="Low complexity" evidence="1">
    <location>
        <begin position="142"/>
        <end position="160"/>
    </location>
</feature>
<feature type="region of interest" description="Disordered" evidence="1">
    <location>
        <begin position="48"/>
        <end position="102"/>
    </location>
</feature>
<evidence type="ECO:0000313" key="2">
    <source>
        <dbReference type="EMBL" id="KIM69382.1"/>
    </source>
</evidence>
<feature type="region of interest" description="Disordered" evidence="1">
    <location>
        <begin position="338"/>
        <end position="368"/>
    </location>
</feature>
<organism evidence="2 3">
    <name type="scientific">Scleroderma citrinum Foug A</name>
    <dbReference type="NCBI Taxonomy" id="1036808"/>
    <lineage>
        <taxon>Eukaryota</taxon>
        <taxon>Fungi</taxon>
        <taxon>Dikarya</taxon>
        <taxon>Basidiomycota</taxon>
        <taxon>Agaricomycotina</taxon>
        <taxon>Agaricomycetes</taxon>
        <taxon>Agaricomycetidae</taxon>
        <taxon>Boletales</taxon>
        <taxon>Sclerodermatineae</taxon>
        <taxon>Sclerodermataceae</taxon>
        <taxon>Scleroderma</taxon>
    </lineage>
</organism>
<dbReference type="HOGENOM" id="CLU_052851_0_0_1"/>
<dbReference type="OrthoDB" id="3255922at2759"/>
<reference evidence="3" key="2">
    <citation type="submission" date="2015-01" db="EMBL/GenBank/DDBJ databases">
        <title>Evolutionary Origins and Diversification of the Mycorrhizal Mutualists.</title>
        <authorList>
            <consortium name="DOE Joint Genome Institute"/>
            <consortium name="Mycorrhizal Genomics Consortium"/>
            <person name="Kohler A."/>
            <person name="Kuo A."/>
            <person name="Nagy L.G."/>
            <person name="Floudas D."/>
            <person name="Copeland A."/>
            <person name="Barry K.W."/>
            <person name="Cichocki N."/>
            <person name="Veneault-Fourrey C."/>
            <person name="LaButti K."/>
            <person name="Lindquist E.A."/>
            <person name="Lipzen A."/>
            <person name="Lundell T."/>
            <person name="Morin E."/>
            <person name="Murat C."/>
            <person name="Riley R."/>
            <person name="Ohm R."/>
            <person name="Sun H."/>
            <person name="Tunlid A."/>
            <person name="Henrissat B."/>
            <person name="Grigoriev I.V."/>
            <person name="Hibbett D.S."/>
            <person name="Martin F."/>
        </authorList>
    </citation>
    <scope>NUCLEOTIDE SEQUENCE [LARGE SCALE GENOMIC DNA]</scope>
    <source>
        <strain evidence="3">Foug A</strain>
    </source>
</reference>
<feature type="compositionally biased region" description="Basic residues" evidence="1">
    <location>
        <begin position="350"/>
        <end position="359"/>
    </location>
</feature>
<dbReference type="AlphaFoldDB" id="A0A0C3AWM4"/>
<sequence>MATTFAPLATLNPGTRPSSRTDRNMGSGSSKNYILPVPSGFRVRVFKTPMLSASSRQQPPATKGDTEYRPTQPRATGDRDSHRKLTKAHPPQITEDFQGRSGRFGVVHNGPVPDAYIYERPVALSPDPYYYSSSDGTGSDMDSLFSATHSATSSSSSIESSPRRQALQLALLPHERRSHGHSQRSQVSVVPYPGHYSTCPTCTEMSTYPEPYPTSRVDPPSQGSRPLPTPPVGTRVRKDSLQLTSERSPSMPRPHLPPLRIDDGPTYPIYVHGIYHGQWQPDGDISAFPSQLTRSGSQKSITSSGSGSYAVPPPPGLAPPTWEHPPAIVPVPGGEIYARPHRRNSDGGHPHVHPARRARSQTAPVPRSVRWSDDLICPSPILPHQRRKGWFNRRGCVPDLNWLSNEHR</sequence>
<protein>
    <submittedName>
        <fullName evidence="2">Uncharacterized protein</fullName>
    </submittedName>
</protein>
<proteinExistence type="predicted"/>
<dbReference type="InParanoid" id="A0A0C3AWM4"/>
<gene>
    <name evidence="2" type="ORF">SCLCIDRAFT_1170704</name>
</gene>
<evidence type="ECO:0000256" key="1">
    <source>
        <dbReference type="SAM" id="MobiDB-lite"/>
    </source>
</evidence>
<reference evidence="2 3" key="1">
    <citation type="submission" date="2014-04" db="EMBL/GenBank/DDBJ databases">
        <authorList>
            <consortium name="DOE Joint Genome Institute"/>
            <person name="Kuo A."/>
            <person name="Kohler A."/>
            <person name="Nagy L.G."/>
            <person name="Floudas D."/>
            <person name="Copeland A."/>
            <person name="Barry K.W."/>
            <person name="Cichocki N."/>
            <person name="Veneault-Fourrey C."/>
            <person name="LaButti K."/>
            <person name="Lindquist E.A."/>
            <person name="Lipzen A."/>
            <person name="Lundell T."/>
            <person name="Morin E."/>
            <person name="Murat C."/>
            <person name="Sun H."/>
            <person name="Tunlid A."/>
            <person name="Henrissat B."/>
            <person name="Grigoriev I.V."/>
            <person name="Hibbett D.S."/>
            <person name="Martin F."/>
            <person name="Nordberg H.P."/>
            <person name="Cantor M.N."/>
            <person name="Hua S.X."/>
        </authorList>
    </citation>
    <scope>NUCLEOTIDE SEQUENCE [LARGE SCALE GENOMIC DNA]</scope>
    <source>
        <strain evidence="2 3">Foug A</strain>
    </source>
</reference>
<feature type="region of interest" description="Disordered" evidence="1">
    <location>
        <begin position="210"/>
        <end position="258"/>
    </location>
</feature>
<evidence type="ECO:0000313" key="3">
    <source>
        <dbReference type="Proteomes" id="UP000053989"/>
    </source>
</evidence>
<dbReference type="STRING" id="1036808.A0A0C3AWM4"/>
<feature type="compositionally biased region" description="Polar residues" evidence="1">
    <location>
        <begin position="51"/>
        <end position="60"/>
    </location>
</feature>
<name>A0A0C3AWM4_9AGAM</name>
<feature type="compositionally biased region" description="Polar residues" evidence="1">
    <location>
        <begin position="12"/>
        <end position="32"/>
    </location>
</feature>
<feature type="region of interest" description="Disordered" evidence="1">
    <location>
        <begin position="142"/>
        <end position="165"/>
    </location>
</feature>
<feature type="region of interest" description="Disordered" evidence="1">
    <location>
        <begin position="1"/>
        <end position="35"/>
    </location>
</feature>
<dbReference type="Proteomes" id="UP000053989">
    <property type="component" value="Unassembled WGS sequence"/>
</dbReference>
<feature type="compositionally biased region" description="Low complexity" evidence="1">
    <location>
        <begin position="295"/>
        <end position="308"/>
    </location>
</feature>
<accession>A0A0C3AWM4</accession>
<feature type="region of interest" description="Disordered" evidence="1">
    <location>
        <begin position="286"/>
        <end position="319"/>
    </location>
</feature>
<dbReference type="EMBL" id="KN822006">
    <property type="protein sequence ID" value="KIM69382.1"/>
    <property type="molecule type" value="Genomic_DNA"/>
</dbReference>